<evidence type="ECO:0000256" key="1">
    <source>
        <dbReference type="SAM" id="Phobius"/>
    </source>
</evidence>
<feature type="transmembrane region" description="Helical" evidence="1">
    <location>
        <begin position="285"/>
        <end position="313"/>
    </location>
</feature>
<name>A0A1G6JWM8_9BACI</name>
<dbReference type="Pfam" id="PF12679">
    <property type="entry name" value="ABC2_membrane_2"/>
    <property type="match status" value="1"/>
</dbReference>
<evidence type="ECO:0000313" key="2">
    <source>
        <dbReference type="EMBL" id="SDC23162.1"/>
    </source>
</evidence>
<feature type="transmembrane region" description="Helical" evidence="1">
    <location>
        <begin position="212"/>
        <end position="233"/>
    </location>
</feature>
<organism evidence="2 3">
    <name type="scientific">Pelagirhabdus alkalitolerans</name>
    <dbReference type="NCBI Taxonomy" id="1612202"/>
    <lineage>
        <taxon>Bacteria</taxon>
        <taxon>Bacillati</taxon>
        <taxon>Bacillota</taxon>
        <taxon>Bacilli</taxon>
        <taxon>Bacillales</taxon>
        <taxon>Bacillaceae</taxon>
        <taxon>Pelagirhabdus</taxon>
    </lineage>
</organism>
<reference evidence="3" key="1">
    <citation type="submission" date="2016-09" db="EMBL/GenBank/DDBJ databases">
        <authorList>
            <person name="Varghese N."/>
            <person name="Submissions S."/>
        </authorList>
    </citation>
    <scope>NUCLEOTIDE SEQUENCE [LARGE SCALE GENOMIC DNA]</scope>
    <source>
        <strain evidence="3">S5</strain>
    </source>
</reference>
<accession>A0A1G6JWM8</accession>
<dbReference type="PANTHER" id="PTHR37305:SF1">
    <property type="entry name" value="MEMBRANE PROTEIN"/>
    <property type="match status" value="1"/>
</dbReference>
<dbReference type="GO" id="GO:0005886">
    <property type="term" value="C:plasma membrane"/>
    <property type="evidence" value="ECO:0007669"/>
    <property type="project" value="UniProtKB-SubCell"/>
</dbReference>
<keyword evidence="1" id="KW-0812">Transmembrane</keyword>
<feature type="transmembrane region" description="Helical" evidence="1">
    <location>
        <begin position="151"/>
        <end position="176"/>
    </location>
</feature>
<dbReference type="Proteomes" id="UP000242949">
    <property type="component" value="Unassembled WGS sequence"/>
</dbReference>
<protein>
    <submittedName>
        <fullName evidence="2">ABC-2 type transport system permease protein</fullName>
    </submittedName>
</protein>
<dbReference type="AlphaFoldDB" id="A0A1G6JWM8"/>
<dbReference type="GO" id="GO:0140359">
    <property type="term" value="F:ABC-type transporter activity"/>
    <property type="evidence" value="ECO:0007669"/>
    <property type="project" value="InterPro"/>
</dbReference>
<dbReference type="EMBL" id="FMYI01000005">
    <property type="protein sequence ID" value="SDC23162.1"/>
    <property type="molecule type" value="Genomic_DNA"/>
</dbReference>
<keyword evidence="3" id="KW-1185">Reference proteome</keyword>
<feature type="transmembrane region" description="Helical" evidence="1">
    <location>
        <begin position="20"/>
        <end position="41"/>
    </location>
</feature>
<gene>
    <name evidence="2" type="ORF">SAMN05421734_105171</name>
</gene>
<feature type="transmembrane region" description="Helical" evidence="1">
    <location>
        <begin position="109"/>
        <end position="130"/>
    </location>
</feature>
<keyword evidence="1" id="KW-0472">Membrane</keyword>
<dbReference type="PANTHER" id="PTHR37305">
    <property type="entry name" value="INTEGRAL MEMBRANE PROTEIN-RELATED"/>
    <property type="match status" value="1"/>
</dbReference>
<proteinExistence type="predicted"/>
<sequence>MITLIQNEWIKLWSKKRTWIFALFILLITIGIAFFFKSVIFDMDAANDENWEQDLEEEIAVQEEIMADEDADEWQVENAQMTIQQNEEMLASGINPNKTNNMIFLEETFPFLASFITLFSVIVASSIVSSEIDDGTMKHLLIRPYPRWKFITAKLITTVGFSLSLIVVLLVSNLLIGTILLGTGSLSTEIMVNNFETTPYLSTVGEVLPARVGLYVLNVLMFIIISFSVSILFRSQTLAVGIGIFILFGTNIAQSFNVLLADTSWYQYIFLPHLSLPEYAIRDEILPGVGLAFSIMVLSVYALVFLGACFTYFQRKDFAE</sequence>
<feature type="transmembrane region" description="Helical" evidence="1">
    <location>
        <begin position="240"/>
        <end position="265"/>
    </location>
</feature>
<dbReference type="RefSeq" id="WP_090795646.1">
    <property type="nucleotide sequence ID" value="NZ_FMYI01000005.1"/>
</dbReference>
<evidence type="ECO:0000313" key="3">
    <source>
        <dbReference type="Proteomes" id="UP000242949"/>
    </source>
</evidence>
<dbReference type="OrthoDB" id="8613028at2"/>
<dbReference type="STRING" id="1612202.SAMN05421734_105171"/>
<keyword evidence="1" id="KW-1133">Transmembrane helix</keyword>